<name>A0A7W7ZHR3_9BACT</name>
<dbReference type="RefSeq" id="WP_184222032.1">
    <property type="nucleotide sequence ID" value="NZ_JACHIP010000008.1"/>
</dbReference>
<evidence type="ECO:0000313" key="3">
    <source>
        <dbReference type="Proteomes" id="UP000540989"/>
    </source>
</evidence>
<keyword evidence="3" id="KW-1185">Reference proteome</keyword>
<evidence type="ECO:0000313" key="2">
    <source>
        <dbReference type="EMBL" id="MBB5060006.1"/>
    </source>
</evidence>
<proteinExistence type="predicted"/>
<comment type="caution">
    <text evidence="2">The sequence shown here is derived from an EMBL/GenBank/DDBJ whole genome shotgun (WGS) entry which is preliminary data.</text>
</comment>
<feature type="region of interest" description="Disordered" evidence="1">
    <location>
        <begin position="147"/>
        <end position="166"/>
    </location>
</feature>
<dbReference type="EMBL" id="JACHIP010000008">
    <property type="protein sequence ID" value="MBB5060006.1"/>
    <property type="molecule type" value="Genomic_DNA"/>
</dbReference>
<dbReference type="Proteomes" id="UP000540989">
    <property type="component" value="Unassembled WGS sequence"/>
</dbReference>
<evidence type="ECO:0000256" key="1">
    <source>
        <dbReference type="SAM" id="MobiDB-lite"/>
    </source>
</evidence>
<organism evidence="2 3">
    <name type="scientific">Granulicella aggregans</name>
    <dbReference type="NCBI Taxonomy" id="474949"/>
    <lineage>
        <taxon>Bacteria</taxon>
        <taxon>Pseudomonadati</taxon>
        <taxon>Acidobacteriota</taxon>
        <taxon>Terriglobia</taxon>
        <taxon>Terriglobales</taxon>
        <taxon>Acidobacteriaceae</taxon>
        <taxon>Granulicella</taxon>
    </lineage>
</organism>
<gene>
    <name evidence="2" type="ORF">HDF16_004740</name>
</gene>
<dbReference type="AlphaFoldDB" id="A0A7W7ZHR3"/>
<dbReference type="InterPro" id="IPR008979">
    <property type="entry name" value="Galactose-bd-like_sf"/>
</dbReference>
<evidence type="ECO:0008006" key="4">
    <source>
        <dbReference type="Google" id="ProtNLM"/>
    </source>
</evidence>
<protein>
    <recommendedName>
        <fullName evidence="4">Carbohydrate-binding protein</fullName>
    </recommendedName>
</protein>
<sequence>MRKSLIDQEAVAKCPPVPQDSWLDLDALATVHITSEDSLFPIEDALIDKPDAKPWSGWRAARTGPQIVLIKFDHPVSLRRIHLRIVEAASPRSQEFAIFASSGENDHREIIRQQFSFSPEGASEEVEDYTVSLAGITALELRIDPDRAHDPTQSQHCASLQSLRLA</sequence>
<accession>A0A7W7ZHR3</accession>
<feature type="compositionally biased region" description="Polar residues" evidence="1">
    <location>
        <begin position="151"/>
        <end position="166"/>
    </location>
</feature>
<reference evidence="2 3" key="1">
    <citation type="submission" date="2020-08" db="EMBL/GenBank/DDBJ databases">
        <title>Genomic Encyclopedia of Type Strains, Phase IV (KMG-V): Genome sequencing to study the core and pangenomes of soil and plant-associated prokaryotes.</title>
        <authorList>
            <person name="Whitman W."/>
        </authorList>
    </citation>
    <scope>NUCLEOTIDE SEQUENCE [LARGE SCALE GENOMIC DNA]</scope>
    <source>
        <strain evidence="2 3">M8UP14</strain>
    </source>
</reference>
<dbReference type="SUPFAM" id="SSF49785">
    <property type="entry name" value="Galactose-binding domain-like"/>
    <property type="match status" value="1"/>
</dbReference>